<comment type="subcellular location">
    <subcellularLocation>
        <location evidence="1">Membrane</location>
    </subcellularLocation>
</comment>
<dbReference type="InterPro" id="IPR008853">
    <property type="entry name" value="TMEM9/TMEM9B"/>
</dbReference>
<evidence type="ECO:0000313" key="8">
    <source>
        <dbReference type="EMBL" id="KAI6658083.1"/>
    </source>
</evidence>
<evidence type="ECO:0000256" key="1">
    <source>
        <dbReference type="ARBA" id="ARBA00004370"/>
    </source>
</evidence>
<evidence type="ECO:0000256" key="7">
    <source>
        <dbReference type="SAM" id="SignalP"/>
    </source>
</evidence>
<sequence length="178" mass="20706">MKILLLSLLVMLSSIQISESYFYEMRCKCVCPKNEAYEEFTANQTVFIKAIGGPTECNCRYVVGSERNDSEYVDLVLEVCNKCQCSYEQRLHFMNQGVISLTLIFLFAMSVYTVVIVIVNLVRSRRKSSTWTQIQPDQDEEFRSNSYKTVIRNRLKRWQDQVAKQRSVVYGIPVPNKN</sequence>
<keyword evidence="9" id="KW-1185">Reference proteome</keyword>
<evidence type="ECO:0000313" key="9">
    <source>
        <dbReference type="Proteomes" id="UP001165289"/>
    </source>
</evidence>
<evidence type="ECO:0000256" key="2">
    <source>
        <dbReference type="ARBA" id="ARBA00007264"/>
    </source>
</evidence>
<dbReference type="Pfam" id="PF05434">
    <property type="entry name" value="Tmemb_9"/>
    <property type="match status" value="1"/>
</dbReference>
<keyword evidence="5 6" id="KW-0472">Membrane</keyword>
<comment type="caution">
    <text evidence="8">The sequence shown here is derived from an EMBL/GenBank/DDBJ whole genome shotgun (WGS) entry which is preliminary data.</text>
</comment>
<proteinExistence type="inferred from homology"/>
<feature type="transmembrane region" description="Helical" evidence="6">
    <location>
        <begin position="98"/>
        <end position="122"/>
    </location>
</feature>
<keyword evidence="3 6" id="KW-0812">Transmembrane</keyword>
<evidence type="ECO:0000256" key="6">
    <source>
        <dbReference type="SAM" id="Phobius"/>
    </source>
</evidence>
<comment type="similarity">
    <text evidence="2">Belongs to the TMEM9 family.</text>
</comment>
<dbReference type="EMBL" id="JAKMXF010000110">
    <property type="protein sequence ID" value="KAI6658083.1"/>
    <property type="molecule type" value="Genomic_DNA"/>
</dbReference>
<evidence type="ECO:0000256" key="4">
    <source>
        <dbReference type="ARBA" id="ARBA00022989"/>
    </source>
</evidence>
<feature type="chain" id="PRO_5043395232" description="Transmembrane protein 9" evidence="7">
    <location>
        <begin position="21"/>
        <end position="178"/>
    </location>
</feature>
<reference evidence="8 9" key="1">
    <citation type="journal article" date="2023" name="BMC Biol.">
        <title>The compact genome of the sponge Oopsacas minuta (Hexactinellida) is lacking key metazoan core genes.</title>
        <authorList>
            <person name="Santini S."/>
            <person name="Schenkelaars Q."/>
            <person name="Jourda C."/>
            <person name="Duchesne M."/>
            <person name="Belahbib H."/>
            <person name="Rocher C."/>
            <person name="Selva M."/>
            <person name="Riesgo A."/>
            <person name="Vervoort M."/>
            <person name="Leys S.P."/>
            <person name="Kodjabachian L."/>
            <person name="Le Bivic A."/>
            <person name="Borchiellini C."/>
            <person name="Claverie J.M."/>
            <person name="Renard E."/>
        </authorList>
    </citation>
    <scope>NUCLEOTIDE SEQUENCE [LARGE SCALE GENOMIC DNA]</scope>
    <source>
        <strain evidence="8">SPO-2</strain>
    </source>
</reference>
<dbReference type="Proteomes" id="UP001165289">
    <property type="component" value="Unassembled WGS sequence"/>
</dbReference>
<name>A0AAV7KA39_9METZ</name>
<evidence type="ECO:0008006" key="10">
    <source>
        <dbReference type="Google" id="ProtNLM"/>
    </source>
</evidence>
<accession>A0AAV7KA39</accession>
<dbReference type="GO" id="GO:0005765">
    <property type="term" value="C:lysosomal membrane"/>
    <property type="evidence" value="ECO:0007669"/>
    <property type="project" value="InterPro"/>
</dbReference>
<dbReference type="PANTHER" id="PTHR13064">
    <property type="entry name" value="TRANSMEMBRANE PROTEIN 9 FAMILY MEMBER"/>
    <property type="match status" value="1"/>
</dbReference>
<organism evidence="8 9">
    <name type="scientific">Oopsacas minuta</name>
    <dbReference type="NCBI Taxonomy" id="111878"/>
    <lineage>
        <taxon>Eukaryota</taxon>
        <taxon>Metazoa</taxon>
        <taxon>Porifera</taxon>
        <taxon>Hexactinellida</taxon>
        <taxon>Hexasterophora</taxon>
        <taxon>Lyssacinosida</taxon>
        <taxon>Leucopsacidae</taxon>
        <taxon>Oopsacas</taxon>
    </lineage>
</organism>
<dbReference type="PANTHER" id="PTHR13064:SF6">
    <property type="entry name" value="TRANSMEMBRANE PROTEIN 9"/>
    <property type="match status" value="1"/>
</dbReference>
<gene>
    <name evidence="8" type="ORF">LOD99_15796</name>
</gene>
<evidence type="ECO:0000256" key="3">
    <source>
        <dbReference type="ARBA" id="ARBA00022692"/>
    </source>
</evidence>
<dbReference type="AlphaFoldDB" id="A0AAV7KA39"/>
<protein>
    <recommendedName>
        <fullName evidence="10">Transmembrane protein 9</fullName>
    </recommendedName>
</protein>
<feature type="signal peptide" evidence="7">
    <location>
        <begin position="1"/>
        <end position="20"/>
    </location>
</feature>
<keyword evidence="7" id="KW-0732">Signal</keyword>
<keyword evidence="4 6" id="KW-1133">Transmembrane helix</keyword>
<evidence type="ECO:0000256" key="5">
    <source>
        <dbReference type="ARBA" id="ARBA00023136"/>
    </source>
</evidence>